<keyword evidence="6" id="KW-1133">Transmembrane helix</keyword>
<keyword evidence="5" id="KW-0677">Repeat</keyword>
<evidence type="ECO:0000256" key="6">
    <source>
        <dbReference type="ARBA" id="ARBA00022989"/>
    </source>
</evidence>
<keyword evidence="4 9" id="KW-0812">Transmembrane</keyword>
<keyword evidence="8 9" id="KW-0472">Membrane</keyword>
<sequence length="323" mass="36586">MEEELFKITETNSEKQHISAKDIFLDFFSGSLAGFGICLSGHPFDTIKVRMQMSQMSILQAVTYSYKNYGGIKSFFAGMSSPLTTVPLVNAIVFGSYEFFKRINGVKDENSFSFSQGLFAGMFAGFTNSFVVGPIEMLKCRLQVQNQMAKQSKDGSFKLHKGPVDLLKVVYQTEGIKGVFKGQIITQLREILCYAAQFSTFEGTKKLVLQHYNQTELNHFQSFFLGGLAGISCWLFSYPQDIIKTKLQVDLQGQFKKRFVFNNFLHDGGIIDCYQSIVQKEGHMGLWRGFSACLIRAFYANSVGFLIYEACRKQFFPVKIEEN</sequence>
<protein>
    <submittedName>
        <fullName evidence="11">Mitochondrial carrier domain</fullName>
    </submittedName>
</protein>
<dbReference type="PANTHER" id="PTHR45624:SF12">
    <property type="entry name" value="MITOCHONDRIAL ORNITHINE TRANSPORTER 1"/>
    <property type="match status" value="1"/>
</dbReference>
<name>A0A0V0QKL1_PSEPJ</name>
<dbReference type="AlphaFoldDB" id="A0A0V0QKL1"/>
<dbReference type="GO" id="GO:1990575">
    <property type="term" value="P:mitochondrial L-ornithine transmembrane transport"/>
    <property type="evidence" value="ECO:0007669"/>
    <property type="project" value="TreeGrafter"/>
</dbReference>
<dbReference type="InterPro" id="IPR023395">
    <property type="entry name" value="MCP_dom_sf"/>
</dbReference>
<dbReference type="Proteomes" id="UP000054937">
    <property type="component" value="Unassembled WGS sequence"/>
</dbReference>
<evidence type="ECO:0000256" key="9">
    <source>
        <dbReference type="PROSITE-ProRule" id="PRU00282"/>
    </source>
</evidence>
<dbReference type="OrthoDB" id="14252at2759"/>
<feature type="repeat" description="Solcar" evidence="9">
    <location>
        <begin position="21"/>
        <end position="103"/>
    </location>
</feature>
<feature type="repeat" description="Solcar" evidence="9">
    <location>
        <begin position="217"/>
        <end position="314"/>
    </location>
</feature>
<comment type="similarity">
    <text evidence="2 10">Belongs to the mitochondrial carrier (TC 2.A.29) family.</text>
</comment>
<keyword evidence="7" id="KW-0496">Mitochondrion</keyword>
<evidence type="ECO:0000313" key="11">
    <source>
        <dbReference type="EMBL" id="KRX02797.1"/>
    </source>
</evidence>
<dbReference type="InterPro" id="IPR050567">
    <property type="entry name" value="Mitochondrial_Carrier"/>
</dbReference>
<evidence type="ECO:0000256" key="3">
    <source>
        <dbReference type="ARBA" id="ARBA00022448"/>
    </source>
</evidence>
<proteinExistence type="inferred from homology"/>
<evidence type="ECO:0000256" key="10">
    <source>
        <dbReference type="RuleBase" id="RU000488"/>
    </source>
</evidence>
<accession>A0A0V0QKL1</accession>
<keyword evidence="12" id="KW-1185">Reference proteome</keyword>
<dbReference type="GO" id="GO:0000064">
    <property type="term" value="F:L-ornithine transmembrane transporter activity"/>
    <property type="evidence" value="ECO:0007669"/>
    <property type="project" value="TreeGrafter"/>
</dbReference>
<dbReference type="OMA" id="TILQCEM"/>
<organism evidence="11 12">
    <name type="scientific">Pseudocohnilembus persalinus</name>
    <name type="common">Ciliate</name>
    <dbReference type="NCBI Taxonomy" id="266149"/>
    <lineage>
        <taxon>Eukaryota</taxon>
        <taxon>Sar</taxon>
        <taxon>Alveolata</taxon>
        <taxon>Ciliophora</taxon>
        <taxon>Intramacronucleata</taxon>
        <taxon>Oligohymenophorea</taxon>
        <taxon>Scuticociliatia</taxon>
        <taxon>Philasterida</taxon>
        <taxon>Pseudocohnilembidae</taxon>
        <taxon>Pseudocohnilembus</taxon>
    </lineage>
</organism>
<dbReference type="PANTHER" id="PTHR45624">
    <property type="entry name" value="MITOCHONDRIAL BASIC AMINO ACIDS TRANSPORTER-RELATED"/>
    <property type="match status" value="1"/>
</dbReference>
<comment type="subcellular location">
    <subcellularLocation>
        <location evidence="1">Mitochondrion membrane</location>
        <topology evidence="1">Multi-pass membrane protein</topology>
    </subcellularLocation>
</comment>
<dbReference type="Pfam" id="PF00153">
    <property type="entry name" value="Mito_carr"/>
    <property type="match status" value="3"/>
</dbReference>
<dbReference type="SUPFAM" id="SSF103506">
    <property type="entry name" value="Mitochondrial carrier"/>
    <property type="match status" value="1"/>
</dbReference>
<evidence type="ECO:0000256" key="4">
    <source>
        <dbReference type="ARBA" id="ARBA00022692"/>
    </source>
</evidence>
<dbReference type="Gene3D" id="1.50.40.10">
    <property type="entry name" value="Mitochondrial carrier domain"/>
    <property type="match status" value="1"/>
</dbReference>
<dbReference type="InterPro" id="IPR018108">
    <property type="entry name" value="MCP_transmembrane"/>
</dbReference>
<keyword evidence="3 10" id="KW-0813">Transport</keyword>
<dbReference type="PROSITE" id="PS50920">
    <property type="entry name" value="SOLCAR"/>
    <property type="match status" value="3"/>
</dbReference>
<gene>
    <name evidence="11" type="ORF">PPERSA_04000</name>
</gene>
<dbReference type="InParanoid" id="A0A0V0QKL1"/>
<evidence type="ECO:0000256" key="5">
    <source>
        <dbReference type="ARBA" id="ARBA00022737"/>
    </source>
</evidence>
<evidence type="ECO:0000256" key="8">
    <source>
        <dbReference type="ARBA" id="ARBA00023136"/>
    </source>
</evidence>
<dbReference type="GO" id="GO:0031966">
    <property type="term" value="C:mitochondrial membrane"/>
    <property type="evidence" value="ECO:0007669"/>
    <property type="project" value="UniProtKB-SubCell"/>
</dbReference>
<evidence type="ECO:0000313" key="12">
    <source>
        <dbReference type="Proteomes" id="UP000054937"/>
    </source>
</evidence>
<dbReference type="EMBL" id="LDAU01000151">
    <property type="protein sequence ID" value="KRX02797.1"/>
    <property type="molecule type" value="Genomic_DNA"/>
</dbReference>
<feature type="repeat" description="Solcar" evidence="9">
    <location>
        <begin position="112"/>
        <end position="207"/>
    </location>
</feature>
<reference evidence="11 12" key="1">
    <citation type="journal article" date="2015" name="Sci. Rep.">
        <title>Genome of the facultative scuticociliatosis pathogen Pseudocohnilembus persalinus provides insight into its virulence through horizontal gene transfer.</title>
        <authorList>
            <person name="Xiong J."/>
            <person name="Wang G."/>
            <person name="Cheng J."/>
            <person name="Tian M."/>
            <person name="Pan X."/>
            <person name="Warren A."/>
            <person name="Jiang C."/>
            <person name="Yuan D."/>
            <person name="Miao W."/>
        </authorList>
    </citation>
    <scope>NUCLEOTIDE SEQUENCE [LARGE SCALE GENOMIC DNA]</scope>
    <source>
        <strain evidence="11">36N120E</strain>
    </source>
</reference>
<evidence type="ECO:0000256" key="7">
    <source>
        <dbReference type="ARBA" id="ARBA00023128"/>
    </source>
</evidence>
<evidence type="ECO:0000256" key="2">
    <source>
        <dbReference type="ARBA" id="ARBA00006375"/>
    </source>
</evidence>
<comment type="caution">
    <text evidence="11">The sequence shown here is derived from an EMBL/GenBank/DDBJ whole genome shotgun (WGS) entry which is preliminary data.</text>
</comment>
<evidence type="ECO:0000256" key="1">
    <source>
        <dbReference type="ARBA" id="ARBA00004225"/>
    </source>
</evidence>